<dbReference type="InterPro" id="IPR012347">
    <property type="entry name" value="Ferritin-like"/>
</dbReference>
<evidence type="ECO:0000313" key="1">
    <source>
        <dbReference type="EMBL" id="AOS97753.1"/>
    </source>
</evidence>
<dbReference type="OrthoDB" id="278693at2"/>
<dbReference type="InterPro" id="IPR009078">
    <property type="entry name" value="Ferritin-like_SF"/>
</dbReference>
<dbReference type="Gene3D" id="1.20.1260.10">
    <property type="match status" value="1"/>
</dbReference>
<dbReference type="Proteomes" id="UP000095672">
    <property type="component" value="Chromosome"/>
</dbReference>
<evidence type="ECO:0008006" key="3">
    <source>
        <dbReference type="Google" id="ProtNLM"/>
    </source>
</evidence>
<name>A0A1C9W9G9_9GAMM</name>
<accession>A0A1C9W9G9</accession>
<protein>
    <recommendedName>
        <fullName evidence="3">DUF2383 domain-containing protein</fullName>
    </recommendedName>
</protein>
<reference evidence="2" key="1">
    <citation type="submission" date="2016-01" db="EMBL/GenBank/DDBJ databases">
        <title>Complete genome sequence of Microbulbifer sp. CCB-MM1, a halophile isolated from Matang Mangrove Forest, Perak.</title>
        <authorList>
            <person name="Moh T.H."/>
            <person name="Dinesh B."/>
            <person name="Lau N.-S."/>
            <person name="Go F."/>
            <person name="Alexander Chong S.-C."/>
        </authorList>
    </citation>
    <scope>NUCLEOTIDE SEQUENCE [LARGE SCALE GENOMIC DNA]</scope>
    <source>
        <strain evidence="2">CCB-MM1</strain>
    </source>
</reference>
<dbReference type="KEGG" id="micc:AUP74_02345"/>
<evidence type="ECO:0000313" key="2">
    <source>
        <dbReference type="Proteomes" id="UP000095672"/>
    </source>
</evidence>
<dbReference type="EMBL" id="CP014143">
    <property type="protein sequence ID" value="AOS97753.1"/>
    <property type="molecule type" value="Genomic_DNA"/>
</dbReference>
<dbReference type="RefSeq" id="WP_069947717.1">
    <property type="nucleotide sequence ID" value="NZ_CP014143.1"/>
</dbReference>
<gene>
    <name evidence="1" type="ORF">AUP74_02345</name>
</gene>
<dbReference type="AlphaFoldDB" id="A0A1C9W9G9"/>
<dbReference type="STRING" id="1769779.AUP74_02345"/>
<dbReference type="PATRIC" id="fig|1769779.3.peg.2341"/>
<proteinExistence type="predicted"/>
<sequence length="151" mass="17890">MRYKTVGEVIQEDKAFHARLAKQYGEYEQLVSDQRIELLLDQLHRREEAMAHTLDNLLHDVHPGALRTWVQFAPEGREPEFLQRLRNVDLNDLDEIAKLAMDIEVYLADHYRDLLLDADTPSARDTFERLLELEQLEEHTLSMNLFNLRDY</sequence>
<dbReference type="SUPFAM" id="SSF47240">
    <property type="entry name" value="Ferritin-like"/>
    <property type="match status" value="1"/>
</dbReference>
<keyword evidence="2" id="KW-1185">Reference proteome</keyword>
<organism evidence="1 2">
    <name type="scientific">Microbulbifer aggregans</name>
    <dbReference type="NCBI Taxonomy" id="1769779"/>
    <lineage>
        <taxon>Bacteria</taxon>
        <taxon>Pseudomonadati</taxon>
        <taxon>Pseudomonadota</taxon>
        <taxon>Gammaproteobacteria</taxon>
        <taxon>Cellvibrionales</taxon>
        <taxon>Microbulbiferaceae</taxon>
        <taxon>Microbulbifer</taxon>
    </lineage>
</organism>